<dbReference type="NCBIfam" id="NF009206">
    <property type="entry name" value="PRK12555.1"/>
    <property type="match status" value="1"/>
</dbReference>
<dbReference type="PANTHER" id="PTHR42872">
    <property type="entry name" value="PROTEIN-GLUTAMATE METHYLESTERASE/PROTEIN-GLUTAMINE GLUTAMINASE"/>
    <property type="match status" value="1"/>
</dbReference>
<dbReference type="GO" id="GO:0005737">
    <property type="term" value="C:cytoplasm"/>
    <property type="evidence" value="ECO:0007669"/>
    <property type="project" value="UniProtKB-SubCell"/>
</dbReference>
<dbReference type="PROSITE" id="PS50110">
    <property type="entry name" value="RESPONSE_REGULATORY"/>
    <property type="match status" value="1"/>
</dbReference>
<dbReference type="Pfam" id="PF00072">
    <property type="entry name" value="Response_reg"/>
    <property type="match status" value="1"/>
</dbReference>
<evidence type="ECO:0000256" key="1">
    <source>
        <dbReference type="ARBA" id="ARBA00022490"/>
    </source>
</evidence>
<dbReference type="GO" id="GO:0006935">
    <property type="term" value="P:chemotaxis"/>
    <property type="evidence" value="ECO:0007669"/>
    <property type="project" value="UniProtKB-UniRule"/>
</dbReference>
<reference evidence="10" key="1">
    <citation type="submission" date="2015-10" db="EMBL/GenBank/DDBJ databases">
        <title>Description of Candidatus Tenderia electrophaga gen. nov, sp. nov., an Uncultivated Electroautotroph from a Biocathode Enrichment.</title>
        <authorList>
            <person name="Eddie B.J."/>
            <person name="Malanoski A.P."/>
            <person name="Wang Z."/>
            <person name="Hall R.J."/>
            <person name="Oh S.D."/>
            <person name="Heiner C."/>
            <person name="Lin B."/>
            <person name="Strycharz-Glaven S.M."/>
        </authorList>
    </citation>
    <scope>NUCLEOTIDE SEQUENCE [LARGE SCALE GENOMIC DNA]</scope>
    <source>
        <strain evidence="10">NRL1</strain>
    </source>
</reference>
<dbReference type="EC" id="3.5.1.44" evidence="5"/>
<evidence type="ECO:0000256" key="2">
    <source>
        <dbReference type="ARBA" id="ARBA00022500"/>
    </source>
</evidence>
<feature type="active site" evidence="5 6">
    <location>
        <position position="282"/>
    </location>
</feature>
<evidence type="ECO:0000256" key="6">
    <source>
        <dbReference type="PROSITE-ProRule" id="PRU00050"/>
    </source>
</evidence>
<feature type="modified residue" description="4-aspartylphosphate" evidence="5 7">
    <location>
        <position position="53"/>
    </location>
</feature>
<dbReference type="GO" id="GO:0050568">
    <property type="term" value="F:protein-glutamine glutaminase activity"/>
    <property type="evidence" value="ECO:0007669"/>
    <property type="project" value="UniProtKB-UniRule"/>
</dbReference>
<proteinExistence type="inferred from homology"/>
<keyword evidence="11" id="KW-1185">Reference proteome</keyword>
<dbReference type="PANTHER" id="PTHR42872:SF6">
    <property type="entry name" value="PROTEIN-GLUTAMATE METHYLESTERASE_PROTEIN-GLUTAMINE GLUTAMINASE"/>
    <property type="match status" value="1"/>
</dbReference>
<dbReference type="EC" id="3.1.1.61" evidence="5"/>
<comment type="PTM">
    <text evidence="5">Phosphorylated by CheA. Phosphorylation of the N-terminal regulatory domain activates the methylesterase activity.</text>
</comment>
<dbReference type="HAMAP" id="MF_00099">
    <property type="entry name" value="CheB_chemtxs"/>
    <property type="match status" value="1"/>
</dbReference>
<dbReference type="Pfam" id="PF01339">
    <property type="entry name" value="CheB_methylest"/>
    <property type="match status" value="1"/>
</dbReference>
<comment type="catalytic activity">
    <reaction evidence="5">
        <text>L-glutaminyl-[protein] + H2O = L-glutamyl-[protein] + NH4(+)</text>
        <dbReference type="Rhea" id="RHEA:16441"/>
        <dbReference type="Rhea" id="RHEA-COMP:10207"/>
        <dbReference type="Rhea" id="RHEA-COMP:10208"/>
        <dbReference type="ChEBI" id="CHEBI:15377"/>
        <dbReference type="ChEBI" id="CHEBI:28938"/>
        <dbReference type="ChEBI" id="CHEBI:29973"/>
        <dbReference type="ChEBI" id="CHEBI:30011"/>
        <dbReference type="EC" id="3.5.1.44"/>
    </reaction>
</comment>
<dbReference type="AlphaFoldDB" id="A0A0S2TBZ1"/>
<feature type="domain" description="Response regulatory" evidence="8">
    <location>
        <begin position="2"/>
        <end position="119"/>
    </location>
</feature>
<dbReference type="PROSITE" id="PS50122">
    <property type="entry name" value="CHEB"/>
    <property type="match status" value="1"/>
</dbReference>
<dbReference type="InterPro" id="IPR000673">
    <property type="entry name" value="Sig_transdc_resp-reg_Me-estase"/>
</dbReference>
<feature type="active site" evidence="5 6">
    <location>
        <position position="189"/>
    </location>
</feature>
<dbReference type="SUPFAM" id="SSF52172">
    <property type="entry name" value="CheY-like"/>
    <property type="match status" value="1"/>
</dbReference>
<dbReference type="Gene3D" id="3.40.50.2300">
    <property type="match status" value="1"/>
</dbReference>
<dbReference type="CDD" id="cd16432">
    <property type="entry name" value="CheB_Rec"/>
    <property type="match status" value="1"/>
</dbReference>
<dbReference type="Proteomes" id="UP000055136">
    <property type="component" value="Chromosome"/>
</dbReference>
<dbReference type="CDD" id="cd17541">
    <property type="entry name" value="REC_CheB-like"/>
    <property type="match status" value="1"/>
</dbReference>
<keyword evidence="5 7" id="KW-0597">Phosphoprotein</keyword>
<feature type="domain" description="CheB-type methylesterase" evidence="9">
    <location>
        <begin position="147"/>
        <end position="340"/>
    </location>
</feature>
<dbReference type="PIRSF" id="PIRSF000876">
    <property type="entry name" value="RR_chemtxs_CheB"/>
    <property type="match status" value="1"/>
</dbReference>
<comment type="similarity">
    <text evidence="5">Belongs to the CheB family.</text>
</comment>
<dbReference type="SUPFAM" id="SSF52738">
    <property type="entry name" value="Methylesterase CheB, C-terminal domain"/>
    <property type="match status" value="1"/>
</dbReference>
<sequence>MRIAIVNDSMMAVESLRRVITSVPDYELAWIANDGAEAIWRCGTDVPDLMLMDLIMPVIDGVEATRKIMAETPCAILVVTSTVAGNASKVFQAMGHGALDAVNTPVLGMTGDAEGKDELLRKIATIAKLIRQRKGDSSENLFRAAKPKTTPTHKNLVAIGSSSGGPKALAVLLHALPADFPAPIVIIQHVDEKFSAELALWLNRQCALEVRLAEKGDSLEPGRALIAGNNNHLIVNSNGRLDYTPDPVDMVYRPSVDVFYASIAEHWSGDVVAVLLTGMGRDGAQGLLTLRNKGVFTVAQDETTCAVYGMPKAAAQLGAAEKILPLDDIAPELNQYFAGKKNRHVC</sequence>
<keyword evidence="3 5" id="KW-0378">Hydrolase</keyword>
<dbReference type="STRING" id="1748243.Tel_05315"/>
<dbReference type="GO" id="GO:0008984">
    <property type="term" value="F:protein-glutamate methylesterase activity"/>
    <property type="evidence" value="ECO:0007669"/>
    <property type="project" value="UniProtKB-UniRule"/>
</dbReference>
<dbReference type="InterPro" id="IPR001789">
    <property type="entry name" value="Sig_transdc_resp-reg_receiver"/>
</dbReference>
<dbReference type="InterPro" id="IPR035909">
    <property type="entry name" value="CheB_C"/>
</dbReference>
<gene>
    <name evidence="5" type="primary">cheB</name>
    <name evidence="10" type="ORF">Tel_05315</name>
</gene>
<dbReference type="InterPro" id="IPR011006">
    <property type="entry name" value="CheY-like_superfamily"/>
</dbReference>
<comment type="domain">
    <text evidence="5">Contains a C-terminal catalytic domain, and an N-terminal region which modulates catalytic activity.</text>
</comment>
<dbReference type="NCBIfam" id="NF001965">
    <property type="entry name" value="PRK00742.1"/>
    <property type="match status" value="1"/>
</dbReference>
<evidence type="ECO:0000256" key="4">
    <source>
        <dbReference type="ARBA" id="ARBA00048267"/>
    </source>
</evidence>
<evidence type="ECO:0000313" key="11">
    <source>
        <dbReference type="Proteomes" id="UP000055136"/>
    </source>
</evidence>
<comment type="subcellular location">
    <subcellularLocation>
        <location evidence="5">Cytoplasm</location>
    </subcellularLocation>
</comment>
<evidence type="ECO:0000256" key="5">
    <source>
        <dbReference type="HAMAP-Rule" id="MF_00099"/>
    </source>
</evidence>
<organism evidence="10 11">
    <name type="scientific">Candidatus Tenderia electrophaga</name>
    <dbReference type="NCBI Taxonomy" id="1748243"/>
    <lineage>
        <taxon>Bacteria</taxon>
        <taxon>Pseudomonadati</taxon>
        <taxon>Pseudomonadota</taxon>
        <taxon>Gammaproteobacteria</taxon>
        <taxon>Candidatus Tenderiales</taxon>
        <taxon>Candidatus Tenderiaceae</taxon>
        <taxon>Candidatus Tenderia</taxon>
    </lineage>
</organism>
<accession>A0A0S2TBZ1</accession>
<feature type="active site" evidence="5 6">
    <location>
        <position position="162"/>
    </location>
</feature>
<protein>
    <recommendedName>
        <fullName evidence="5">Protein-glutamate methylesterase/protein-glutamine glutaminase</fullName>
        <ecNumber evidence="5">3.1.1.61</ecNumber>
        <ecNumber evidence="5">3.5.1.44</ecNumber>
    </recommendedName>
</protein>
<dbReference type="InterPro" id="IPR008248">
    <property type="entry name" value="CheB-like"/>
</dbReference>
<dbReference type="KEGG" id="tee:Tel_05315"/>
<comment type="function">
    <text evidence="5">Involved in chemotaxis. Part of a chemotaxis signal transduction system that modulates chemotaxis in response to various stimuli. Catalyzes the demethylation of specific methylglutamate residues introduced into the chemoreceptors (methyl-accepting chemotaxis proteins or MCP) by CheR. Also mediates the irreversible deamidation of specific glutamine residues to glutamic acid.</text>
</comment>
<evidence type="ECO:0000256" key="3">
    <source>
        <dbReference type="ARBA" id="ARBA00022801"/>
    </source>
</evidence>
<dbReference type="Gene3D" id="3.40.50.180">
    <property type="entry name" value="Methylesterase CheB, C-terminal domain"/>
    <property type="match status" value="1"/>
</dbReference>
<evidence type="ECO:0000256" key="7">
    <source>
        <dbReference type="PROSITE-ProRule" id="PRU00169"/>
    </source>
</evidence>
<dbReference type="SMART" id="SM00448">
    <property type="entry name" value="REC"/>
    <property type="match status" value="1"/>
</dbReference>
<comment type="catalytic activity">
    <reaction evidence="4 5">
        <text>[protein]-L-glutamate 5-O-methyl ester + H2O = L-glutamyl-[protein] + methanol + H(+)</text>
        <dbReference type="Rhea" id="RHEA:23236"/>
        <dbReference type="Rhea" id="RHEA-COMP:10208"/>
        <dbReference type="Rhea" id="RHEA-COMP:10311"/>
        <dbReference type="ChEBI" id="CHEBI:15377"/>
        <dbReference type="ChEBI" id="CHEBI:15378"/>
        <dbReference type="ChEBI" id="CHEBI:17790"/>
        <dbReference type="ChEBI" id="CHEBI:29973"/>
        <dbReference type="ChEBI" id="CHEBI:82795"/>
        <dbReference type="EC" id="3.1.1.61"/>
    </reaction>
</comment>
<dbReference type="EMBL" id="CP013099">
    <property type="protein sequence ID" value="ALP52612.1"/>
    <property type="molecule type" value="Genomic_DNA"/>
</dbReference>
<keyword evidence="1 5" id="KW-0963">Cytoplasm</keyword>
<dbReference type="GO" id="GO:0000156">
    <property type="term" value="F:phosphorelay response regulator activity"/>
    <property type="evidence" value="ECO:0007669"/>
    <property type="project" value="InterPro"/>
</dbReference>
<name>A0A0S2TBZ1_9GAMM</name>
<evidence type="ECO:0000259" key="8">
    <source>
        <dbReference type="PROSITE" id="PS50110"/>
    </source>
</evidence>
<evidence type="ECO:0000313" key="10">
    <source>
        <dbReference type="EMBL" id="ALP52612.1"/>
    </source>
</evidence>
<keyword evidence="2 5" id="KW-0145">Chemotaxis</keyword>
<evidence type="ECO:0000259" key="9">
    <source>
        <dbReference type="PROSITE" id="PS50122"/>
    </source>
</evidence>